<evidence type="ECO:0000256" key="1">
    <source>
        <dbReference type="SAM" id="Phobius"/>
    </source>
</evidence>
<name>A0A1H4EKV5_9BACT</name>
<feature type="transmembrane region" description="Helical" evidence="1">
    <location>
        <begin position="21"/>
        <end position="41"/>
    </location>
</feature>
<accession>A0A1H4EKV5</accession>
<evidence type="ECO:0008006" key="4">
    <source>
        <dbReference type="Google" id="ProtNLM"/>
    </source>
</evidence>
<keyword evidence="3" id="KW-1185">Reference proteome</keyword>
<feature type="transmembrane region" description="Helical" evidence="1">
    <location>
        <begin position="47"/>
        <end position="70"/>
    </location>
</feature>
<sequence>MKVTRQIIATRRTMLRAQLYFLAKKSLWMYLFAMLIIGYYMPLPGQSWWLSAALYFVCLMVIVVAPLYYLSAGTKVKSGAFNFNIEFSEENIQVFYPKSNKAETKSWDWVQTIDIINNGARITVRMPNRLVIFLDRLNSGELAFFKKMKDALHK</sequence>
<gene>
    <name evidence="2" type="ORF">SAMN05660909_03794</name>
</gene>
<keyword evidence="1" id="KW-1133">Transmembrane helix</keyword>
<evidence type="ECO:0000313" key="3">
    <source>
        <dbReference type="Proteomes" id="UP000199656"/>
    </source>
</evidence>
<reference evidence="3" key="1">
    <citation type="submission" date="2016-10" db="EMBL/GenBank/DDBJ databases">
        <authorList>
            <person name="Varghese N."/>
            <person name="Submissions S."/>
        </authorList>
    </citation>
    <scope>NUCLEOTIDE SEQUENCE [LARGE SCALE GENOMIC DNA]</scope>
    <source>
        <strain evidence="3">DSM 23920</strain>
    </source>
</reference>
<dbReference type="EMBL" id="FNRL01000019">
    <property type="protein sequence ID" value="SEA85675.1"/>
    <property type="molecule type" value="Genomic_DNA"/>
</dbReference>
<dbReference type="Proteomes" id="UP000199656">
    <property type="component" value="Unassembled WGS sequence"/>
</dbReference>
<organism evidence="2 3">
    <name type="scientific">Chitinophaga terrae</name>
    <name type="common">ex Kim and Jung 2007</name>
    <dbReference type="NCBI Taxonomy" id="408074"/>
    <lineage>
        <taxon>Bacteria</taxon>
        <taxon>Pseudomonadati</taxon>
        <taxon>Bacteroidota</taxon>
        <taxon>Chitinophagia</taxon>
        <taxon>Chitinophagales</taxon>
        <taxon>Chitinophagaceae</taxon>
        <taxon>Chitinophaga</taxon>
    </lineage>
</organism>
<dbReference type="AlphaFoldDB" id="A0A1H4EKV5"/>
<protein>
    <recommendedName>
        <fullName evidence="4">YcxB family protein</fullName>
    </recommendedName>
</protein>
<dbReference type="RefSeq" id="WP_089763504.1">
    <property type="nucleotide sequence ID" value="NZ_BKAT01000032.1"/>
</dbReference>
<proteinExistence type="predicted"/>
<dbReference type="OrthoDB" id="678027at2"/>
<keyword evidence="1" id="KW-0472">Membrane</keyword>
<evidence type="ECO:0000313" key="2">
    <source>
        <dbReference type="EMBL" id="SEA85675.1"/>
    </source>
</evidence>
<keyword evidence="1" id="KW-0812">Transmembrane</keyword>